<dbReference type="GO" id="GO:0019843">
    <property type="term" value="F:rRNA binding"/>
    <property type="evidence" value="ECO:0007669"/>
    <property type="project" value="UniProtKB-UniRule"/>
</dbReference>
<dbReference type="NCBIfam" id="TIGR03635">
    <property type="entry name" value="uS17_bact"/>
    <property type="match status" value="1"/>
</dbReference>
<evidence type="ECO:0000313" key="8">
    <source>
        <dbReference type="Proteomes" id="UP000294656"/>
    </source>
</evidence>
<dbReference type="Gene3D" id="2.40.50.140">
    <property type="entry name" value="Nucleic acid-binding proteins"/>
    <property type="match status" value="1"/>
</dbReference>
<dbReference type="InterPro" id="IPR012340">
    <property type="entry name" value="NA-bd_OB-fold"/>
</dbReference>
<keyword evidence="8" id="KW-1185">Reference proteome</keyword>
<dbReference type="RefSeq" id="WP_133503820.1">
    <property type="nucleotide sequence ID" value="NZ_SNXC01000012.1"/>
</dbReference>
<dbReference type="GO" id="GO:0003735">
    <property type="term" value="F:structural constituent of ribosome"/>
    <property type="evidence" value="ECO:0007669"/>
    <property type="project" value="UniProtKB-UniRule"/>
</dbReference>
<keyword evidence="5 6" id="KW-0687">Ribonucleoprotein</keyword>
<accession>A0A4R6M7C7</accession>
<comment type="function">
    <text evidence="6">One of the primary rRNA binding proteins, it binds specifically to the 5'-end of 16S ribosomal RNA.</text>
</comment>
<comment type="subunit">
    <text evidence="6">Part of the 30S ribosomal subunit.</text>
</comment>
<evidence type="ECO:0000256" key="5">
    <source>
        <dbReference type="ARBA" id="ARBA00023274"/>
    </source>
</evidence>
<organism evidence="7 8">
    <name type="scientific">Marinomonas balearica</name>
    <dbReference type="NCBI Taxonomy" id="491947"/>
    <lineage>
        <taxon>Bacteria</taxon>
        <taxon>Pseudomonadati</taxon>
        <taxon>Pseudomonadota</taxon>
        <taxon>Gammaproteobacteria</taxon>
        <taxon>Oceanospirillales</taxon>
        <taxon>Oceanospirillaceae</taxon>
        <taxon>Marinomonas</taxon>
    </lineage>
</organism>
<evidence type="ECO:0000256" key="2">
    <source>
        <dbReference type="ARBA" id="ARBA00022730"/>
    </source>
</evidence>
<protein>
    <recommendedName>
        <fullName evidence="6">Small ribosomal subunit protein uS17</fullName>
    </recommendedName>
</protein>
<evidence type="ECO:0000256" key="6">
    <source>
        <dbReference type="HAMAP-Rule" id="MF_01345"/>
    </source>
</evidence>
<dbReference type="GO" id="GO:0006412">
    <property type="term" value="P:translation"/>
    <property type="evidence" value="ECO:0007669"/>
    <property type="project" value="UniProtKB-UniRule"/>
</dbReference>
<dbReference type="GO" id="GO:0022627">
    <property type="term" value="C:cytosolic small ribosomal subunit"/>
    <property type="evidence" value="ECO:0007669"/>
    <property type="project" value="UniProtKB-UniRule"/>
</dbReference>
<dbReference type="Proteomes" id="UP000294656">
    <property type="component" value="Unassembled WGS sequence"/>
</dbReference>
<dbReference type="PANTHER" id="PTHR10744:SF1">
    <property type="entry name" value="SMALL RIBOSOMAL SUBUNIT PROTEIN US17M"/>
    <property type="match status" value="1"/>
</dbReference>
<keyword evidence="3 6" id="KW-0694">RNA-binding</keyword>
<comment type="caution">
    <text evidence="7">The sequence shown here is derived from an EMBL/GenBank/DDBJ whole genome shotgun (WGS) entry which is preliminary data.</text>
</comment>
<proteinExistence type="inferred from homology"/>
<dbReference type="PRINTS" id="PR00973">
    <property type="entry name" value="RIBOSOMALS17"/>
</dbReference>
<dbReference type="PANTHER" id="PTHR10744">
    <property type="entry name" value="40S RIBOSOMAL PROTEIN S11 FAMILY MEMBER"/>
    <property type="match status" value="1"/>
</dbReference>
<dbReference type="CDD" id="cd00364">
    <property type="entry name" value="Ribosomal_uS17"/>
    <property type="match status" value="1"/>
</dbReference>
<keyword evidence="4 6" id="KW-0689">Ribosomal protein</keyword>
<evidence type="ECO:0000256" key="3">
    <source>
        <dbReference type="ARBA" id="ARBA00022884"/>
    </source>
</evidence>
<dbReference type="EMBL" id="SNXC01000012">
    <property type="protein sequence ID" value="TDO97224.1"/>
    <property type="molecule type" value="Genomic_DNA"/>
</dbReference>
<dbReference type="AlphaFoldDB" id="A0A4R6M7C7"/>
<dbReference type="OrthoDB" id="9811714at2"/>
<comment type="similarity">
    <text evidence="1 6">Belongs to the universal ribosomal protein uS17 family.</text>
</comment>
<dbReference type="NCBIfam" id="NF004123">
    <property type="entry name" value="PRK05610.1"/>
    <property type="match status" value="1"/>
</dbReference>
<dbReference type="SUPFAM" id="SSF50249">
    <property type="entry name" value="Nucleic acid-binding proteins"/>
    <property type="match status" value="1"/>
</dbReference>
<evidence type="ECO:0000256" key="1">
    <source>
        <dbReference type="ARBA" id="ARBA00010254"/>
    </source>
</evidence>
<name>A0A4R6M7C7_9GAMM</name>
<dbReference type="InterPro" id="IPR019984">
    <property type="entry name" value="Ribosomal_uS17_bact/chlr"/>
</dbReference>
<dbReference type="InterPro" id="IPR000266">
    <property type="entry name" value="Ribosomal_uS17"/>
</dbReference>
<keyword evidence="2 6" id="KW-0699">rRNA-binding</keyword>
<evidence type="ECO:0000313" key="7">
    <source>
        <dbReference type="EMBL" id="TDO97224.1"/>
    </source>
</evidence>
<gene>
    <name evidence="6" type="primary">rpsQ</name>
    <name evidence="7" type="ORF">DFP79_2037</name>
</gene>
<dbReference type="Pfam" id="PF00366">
    <property type="entry name" value="Ribosomal_S17"/>
    <property type="match status" value="1"/>
</dbReference>
<sequence length="87" mass="9827">MSAETKARIATGKVVSNKMEKSITVLVERTEKHPLYGKFIRRSTKLHAHDENNECQIGDTVTVVECRPYSKSKTWKLVQVVNKVAAI</sequence>
<evidence type="ECO:0000256" key="4">
    <source>
        <dbReference type="ARBA" id="ARBA00022980"/>
    </source>
</evidence>
<reference evidence="7 8" key="1">
    <citation type="submission" date="2019-03" db="EMBL/GenBank/DDBJ databases">
        <title>Genomic Encyclopedia of Type Strains, Phase III (KMG-III): the genomes of soil and plant-associated and newly described type strains.</title>
        <authorList>
            <person name="Whitman W."/>
        </authorList>
    </citation>
    <scope>NUCLEOTIDE SEQUENCE [LARGE SCALE GENOMIC DNA]</scope>
    <source>
        <strain evidence="7 8">CECT 7378</strain>
    </source>
</reference>
<dbReference type="HAMAP" id="MF_01345_B">
    <property type="entry name" value="Ribosomal_uS17_B"/>
    <property type="match status" value="1"/>
</dbReference>